<reference evidence="3" key="1">
    <citation type="journal article" date="2019" name="Int. J. Syst. Evol. Microbiol.">
        <title>The Global Catalogue of Microorganisms (GCM) 10K type strain sequencing project: providing services to taxonomists for standard genome sequencing and annotation.</title>
        <authorList>
            <consortium name="The Broad Institute Genomics Platform"/>
            <consortium name="The Broad Institute Genome Sequencing Center for Infectious Disease"/>
            <person name="Wu L."/>
            <person name="Ma J."/>
        </authorList>
    </citation>
    <scope>NUCLEOTIDE SEQUENCE [LARGE SCALE GENOMIC DNA]</scope>
    <source>
        <strain evidence="3">JCM 17695</strain>
    </source>
</reference>
<evidence type="ECO:0008006" key="4">
    <source>
        <dbReference type="Google" id="ProtNLM"/>
    </source>
</evidence>
<keyword evidence="3" id="KW-1185">Reference proteome</keyword>
<accession>A0ABW2THV0</accession>
<evidence type="ECO:0000256" key="1">
    <source>
        <dbReference type="SAM" id="MobiDB-lite"/>
    </source>
</evidence>
<gene>
    <name evidence="2" type="ORF">ACFQV2_02170</name>
</gene>
<organism evidence="2 3">
    <name type="scientific">Actinokineospora soli</name>
    <dbReference type="NCBI Taxonomy" id="1048753"/>
    <lineage>
        <taxon>Bacteria</taxon>
        <taxon>Bacillati</taxon>
        <taxon>Actinomycetota</taxon>
        <taxon>Actinomycetes</taxon>
        <taxon>Pseudonocardiales</taxon>
        <taxon>Pseudonocardiaceae</taxon>
        <taxon>Actinokineospora</taxon>
    </lineage>
</organism>
<dbReference type="EMBL" id="JBHTEY010000004">
    <property type="protein sequence ID" value="MFC7612632.1"/>
    <property type="molecule type" value="Genomic_DNA"/>
</dbReference>
<name>A0ABW2THV0_9PSEU</name>
<feature type="region of interest" description="Disordered" evidence="1">
    <location>
        <begin position="81"/>
        <end position="102"/>
    </location>
</feature>
<protein>
    <recommendedName>
        <fullName evidence="4">PE family protein</fullName>
    </recommendedName>
</protein>
<proteinExistence type="predicted"/>
<evidence type="ECO:0000313" key="2">
    <source>
        <dbReference type="EMBL" id="MFC7612632.1"/>
    </source>
</evidence>
<dbReference type="Proteomes" id="UP001596512">
    <property type="component" value="Unassembled WGS sequence"/>
</dbReference>
<comment type="caution">
    <text evidence="2">The sequence shown here is derived from an EMBL/GenBank/DDBJ whole genome shotgun (WGS) entry which is preliminary data.</text>
</comment>
<sequence>MPDGTGTEQTPGSDQQIDGQVAIVNLLDALPFFGDAARNAYVSGGGGAGGKFEISSLAELDALIGQWESLVEQMDISRQKLQQASRHVQPPANDMPSRSEAKATLESITAAIDHNVSMRNYADAYVKKLKAARTDYAGTESDNAAAVNRSDGA</sequence>
<evidence type="ECO:0000313" key="3">
    <source>
        <dbReference type="Proteomes" id="UP001596512"/>
    </source>
</evidence>